<dbReference type="PANTHER" id="PTHR11361:SF99">
    <property type="entry name" value="DNA MISMATCH REPAIR PROTEIN"/>
    <property type="match status" value="1"/>
</dbReference>
<name>A0ABW4I6S9_9SPHI</name>
<dbReference type="RefSeq" id="WP_379660839.1">
    <property type="nucleotide sequence ID" value="NZ_JBHUDG010000002.1"/>
</dbReference>
<evidence type="ECO:0000313" key="6">
    <source>
        <dbReference type="EMBL" id="MFD1628450.1"/>
    </source>
</evidence>
<organism evidence="6 7">
    <name type="scientific">Pseudopedobacter beijingensis</name>
    <dbReference type="NCBI Taxonomy" id="1207056"/>
    <lineage>
        <taxon>Bacteria</taxon>
        <taxon>Pseudomonadati</taxon>
        <taxon>Bacteroidota</taxon>
        <taxon>Sphingobacteriia</taxon>
        <taxon>Sphingobacteriales</taxon>
        <taxon>Sphingobacteriaceae</taxon>
        <taxon>Pseudopedobacter</taxon>
    </lineage>
</organism>
<dbReference type="InterPro" id="IPR027417">
    <property type="entry name" value="P-loop_NTPase"/>
</dbReference>
<comment type="caution">
    <text evidence="6">The sequence shown here is derived from an EMBL/GenBank/DDBJ whole genome shotgun (WGS) entry which is preliminary data.</text>
</comment>
<dbReference type="Gene3D" id="3.40.50.300">
    <property type="entry name" value="P-loop containing nucleotide triphosphate hydrolases"/>
    <property type="match status" value="1"/>
</dbReference>
<dbReference type="SMART" id="SM00534">
    <property type="entry name" value="MUTSac"/>
    <property type="match status" value="1"/>
</dbReference>
<keyword evidence="4" id="KW-1133">Transmembrane helix</keyword>
<evidence type="ECO:0000259" key="5">
    <source>
        <dbReference type="SMART" id="SM00534"/>
    </source>
</evidence>
<feature type="transmembrane region" description="Helical" evidence="4">
    <location>
        <begin position="54"/>
        <end position="70"/>
    </location>
</feature>
<evidence type="ECO:0000256" key="3">
    <source>
        <dbReference type="ARBA" id="ARBA00023125"/>
    </source>
</evidence>
<feature type="transmembrane region" description="Helical" evidence="4">
    <location>
        <begin position="237"/>
        <end position="256"/>
    </location>
</feature>
<proteinExistence type="predicted"/>
<evidence type="ECO:0000256" key="2">
    <source>
        <dbReference type="ARBA" id="ARBA00022840"/>
    </source>
</evidence>
<evidence type="ECO:0000256" key="1">
    <source>
        <dbReference type="ARBA" id="ARBA00022741"/>
    </source>
</evidence>
<reference evidence="7" key="1">
    <citation type="journal article" date="2019" name="Int. J. Syst. Evol. Microbiol.">
        <title>The Global Catalogue of Microorganisms (GCM) 10K type strain sequencing project: providing services to taxonomists for standard genome sequencing and annotation.</title>
        <authorList>
            <consortium name="The Broad Institute Genomics Platform"/>
            <consortium name="The Broad Institute Genome Sequencing Center for Infectious Disease"/>
            <person name="Wu L."/>
            <person name="Ma J."/>
        </authorList>
    </citation>
    <scope>NUCLEOTIDE SEQUENCE [LARGE SCALE GENOMIC DNA]</scope>
    <source>
        <strain evidence="7">CCUG 53762</strain>
    </source>
</reference>
<keyword evidence="4" id="KW-0472">Membrane</keyword>
<dbReference type="Proteomes" id="UP001597118">
    <property type="component" value="Unassembled WGS sequence"/>
</dbReference>
<feature type="transmembrane region" description="Helical" evidence="4">
    <location>
        <begin position="213"/>
        <end position="231"/>
    </location>
</feature>
<dbReference type="EMBL" id="JBHUDG010000002">
    <property type="protein sequence ID" value="MFD1628450.1"/>
    <property type="molecule type" value="Genomic_DNA"/>
</dbReference>
<evidence type="ECO:0000256" key="4">
    <source>
        <dbReference type="SAM" id="Phobius"/>
    </source>
</evidence>
<evidence type="ECO:0000313" key="7">
    <source>
        <dbReference type="Proteomes" id="UP001597118"/>
    </source>
</evidence>
<dbReference type="PANTHER" id="PTHR11361">
    <property type="entry name" value="DNA MISMATCH REPAIR PROTEIN MUTS FAMILY MEMBER"/>
    <property type="match status" value="1"/>
</dbReference>
<keyword evidence="4" id="KW-0812">Transmembrane</keyword>
<sequence>MKHIPEAYQIQAKQLEIVIGNLKRKVNQYSFARLLVFLVAILAVYIFFGYGIKALVLIAITAIAVFLFLVKKQVQEEVLLQFSKDKLRLLENEVNVLEYRENLYDNGNQFSDAKHAYTDDLDIFGPNSVYAYINRCSSQKARRILASYFKEPANRSEILKRQEAIVELGQFSSDTLDYRTRLLSLPSRDIDVLEVFFTDKLAKAMGFIQNTKLKAYAVAVPFLSIALLVLTVFWGGLWFNILGLFLLLNFIVYFFYKARIDFVHEGIGKSSAIFKNYASNLKWIENQEWKADLLKDKTSTGGKRKEVYRQFLELDKILTNLNYRFNIIVAIFLNLFFQWDLRQLRKLYAWHLKSESDIVDGFDTIAQFEVLISLSVLDNNHPEWTYPKIEEGFGFESKELGHPLIEESKRVNNDFSLGERPTADVITGSNMAGKSTFLRTVGVNMVLAFLGAKTCSKAFKSSVFNLYSFMRIKDSLAESTSTFKAEIDRLKMILEETAKDETAFVLIDEMLRGTNSKDKYLGSKAFIERMIQQKTPGFIATHDLQIADLEKDYPSSVRNYHFDISVKDEEMFFDYKIKNGECKTFNASILLKAIGLDVTNGE</sequence>
<feature type="transmembrane region" description="Helical" evidence="4">
    <location>
        <begin position="31"/>
        <end position="48"/>
    </location>
</feature>
<dbReference type="SUPFAM" id="SSF52540">
    <property type="entry name" value="P-loop containing nucleoside triphosphate hydrolases"/>
    <property type="match status" value="1"/>
</dbReference>
<dbReference type="Pfam" id="PF00488">
    <property type="entry name" value="MutS_V"/>
    <property type="match status" value="1"/>
</dbReference>
<accession>A0ABW4I6S9</accession>
<protein>
    <submittedName>
        <fullName evidence="6">DNA mismatch repair protein MutS</fullName>
    </submittedName>
</protein>
<keyword evidence="3" id="KW-0238">DNA-binding</keyword>
<feature type="transmembrane region" description="Helical" evidence="4">
    <location>
        <begin position="321"/>
        <end position="339"/>
    </location>
</feature>
<dbReference type="InterPro" id="IPR045076">
    <property type="entry name" value="MutS"/>
</dbReference>
<keyword evidence="1" id="KW-0547">Nucleotide-binding</keyword>
<keyword evidence="2" id="KW-0067">ATP-binding</keyword>
<dbReference type="InterPro" id="IPR000432">
    <property type="entry name" value="DNA_mismatch_repair_MutS_C"/>
</dbReference>
<keyword evidence="7" id="KW-1185">Reference proteome</keyword>
<feature type="domain" description="DNA mismatch repair proteins mutS family" evidence="5">
    <location>
        <begin position="421"/>
        <end position="598"/>
    </location>
</feature>
<gene>
    <name evidence="6" type="ORF">ACFSAH_01100</name>
</gene>